<dbReference type="FunFam" id="3.20.20.140:FF:000005">
    <property type="entry name" value="TatD family hydrolase"/>
    <property type="match status" value="1"/>
</dbReference>
<dbReference type="SUPFAM" id="SSF51556">
    <property type="entry name" value="Metallo-dependent hydrolases"/>
    <property type="match status" value="1"/>
</dbReference>
<dbReference type="InterPro" id="IPR018228">
    <property type="entry name" value="DNase_TatD-rel_CS"/>
</dbReference>
<name>E3I3Z6_RHOVT</name>
<dbReference type="PROSITE" id="PS01091">
    <property type="entry name" value="TATD_3"/>
    <property type="match status" value="1"/>
</dbReference>
<dbReference type="CDD" id="cd01310">
    <property type="entry name" value="TatD_DNAse"/>
    <property type="match status" value="1"/>
</dbReference>
<dbReference type="Gene3D" id="3.20.20.140">
    <property type="entry name" value="Metal-dependent hydrolases"/>
    <property type="match status" value="1"/>
</dbReference>
<sequence>MLVDSHCHLDFPEFEPQRDDVIARAREAGVGHMVTISTRIRKFPSAVLPIAERYPEVTCSIGTHPHYASEERGIPLPDILAYTRHPRVVAIGEAGLDYFYDKSAREDQQTVFRKHIAAARQTGLPLVIHTRDAEEDTAAILTEEMAKGPFKALLHCYTSGRALAEAALELGLFISFSGILTFPKSGELRELAASVPLDRLLVETDSPYLAPPPYRGKTNEPSFVRFTAKVLAETKGVSEAEMERATTENFFRLFAKAKVAAAQVGDGAT</sequence>
<evidence type="ECO:0000313" key="5">
    <source>
        <dbReference type="EMBL" id="ADP71559.1"/>
    </source>
</evidence>
<dbReference type="RefSeq" id="WP_013419941.1">
    <property type="nucleotide sequence ID" value="NC_014664.1"/>
</dbReference>
<dbReference type="InterPro" id="IPR001130">
    <property type="entry name" value="TatD-like"/>
</dbReference>
<dbReference type="STRING" id="648757.Rvan_2335"/>
<dbReference type="OrthoDB" id="9810005at2"/>
<keyword evidence="2 4" id="KW-0479">Metal-binding</keyword>
<dbReference type="PANTHER" id="PTHR46124">
    <property type="entry name" value="D-AMINOACYL-TRNA DEACYLASE"/>
    <property type="match status" value="1"/>
</dbReference>
<evidence type="ECO:0000256" key="2">
    <source>
        <dbReference type="ARBA" id="ARBA00022723"/>
    </source>
</evidence>
<dbReference type="eggNOG" id="COG0084">
    <property type="taxonomic scope" value="Bacteria"/>
</dbReference>
<comment type="similarity">
    <text evidence="1">Belongs to the metallo-dependent hydrolases superfamily. TatD-type hydrolase family.</text>
</comment>
<dbReference type="GO" id="GO:0046872">
    <property type="term" value="F:metal ion binding"/>
    <property type="evidence" value="ECO:0007669"/>
    <property type="project" value="UniProtKB-KW"/>
</dbReference>
<feature type="binding site" evidence="4">
    <location>
        <position position="8"/>
    </location>
    <ligand>
        <name>a divalent metal cation</name>
        <dbReference type="ChEBI" id="CHEBI:60240"/>
        <label>1</label>
    </ligand>
</feature>
<accession>E3I3Z6</accession>
<evidence type="ECO:0000256" key="3">
    <source>
        <dbReference type="ARBA" id="ARBA00022801"/>
    </source>
</evidence>
<dbReference type="Proteomes" id="UP000001399">
    <property type="component" value="Chromosome"/>
</dbReference>
<reference evidence="6" key="1">
    <citation type="journal article" date="2011" name="J. Bacteriol.">
        <title>Genome sequences of eight morphologically diverse alphaproteobacteria.</title>
        <authorList>
            <consortium name="US DOE Joint Genome Institute"/>
            <person name="Brown P.J."/>
            <person name="Kysela D.T."/>
            <person name="Buechlein A."/>
            <person name="Hemmerich C."/>
            <person name="Brun Y.V."/>
        </authorList>
    </citation>
    <scope>NUCLEOTIDE SEQUENCE [LARGE SCALE GENOMIC DNA]</scope>
    <source>
        <strain evidence="6">ATCC 17100 / ATH 3.1.1 / DSM 162 / LMG 4299</strain>
    </source>
</reference>
<evidence type="ECO:0000313" key="6">
    <source>
        <dbReference type="Proteomes" id="UP000001399"/>
    </source>
</evidence>
<dbReference type="Pfam" id="PF01026">
    <property type="entry name" value="TatD_DNase"/>
    <property type="match status" value="1"/>
</dbReference>
<dbReference type="HOGENOM" id="CLU_031506_4_2_5"/>
<dbReference type="PROSITE" id="PS01090">
    <property type="entry name" value="TATD_2"/>
    <property type="match status" value="1"/>
</dbReference>
<evidence type="ECO:0000256" key="1">
    <source>
        <dbReference type="ARBA" id="ARBA00009275"/>
    </source>
</evidence>
<proteinExistence type="inferred from homology"/>
<feature type="binding site" evidence="4">
    <location>
        <position position="6"/>
    </location>
    <ligand>
        <name>a divalent metal cation</name>
        <dbReference type="ChEBI" id="CHEBI:60240"/>
        <label>1</label>
    </ligand>
</feature>
<dbReference type="PANTHER" id="PTHR46124:SF2">
    <property type="entry name" value="D-AMINOACYL-TRNA DEACYLASE"/>
    <property type="match status" value="1"/>
</dbReference>
<feature type="binding site" evidence="4">
    <location>
        <position position="155"/>
    </location>
    <ligand>
        <name>a divalent metal cation</name>
        <dbReference type="ChEBI" id="CHEBI:60240"/>
        <label>2</label>
    </ligand>
</feature>
<dbReference type="PIRSF" id="PIRSF005902">
    <property type="entry name" value="DNase_TatD"/>
    <property type="match status" value="1"/>
</dbReference>
<feature type="binding site" evidence="4">
    <location>
        <position position="93"/>
    </location>
    <ligand>
        <name>a divalent metal cation</name>
        <dbReference type="ChEBI" id="CHEBI:60240"/>
        <label>1</label>
    </ligand>
</feature>
<gene>
    <name evidence="5" type="ordered locus">Rvan_2335</name>
</gene>
<dbReference type="PROSITE" id="PS01137">
    <property type="entry name" value="TATD_1"/>
    <property type="match status" value="1"/>
</dbReference>
<dbReference type="KEGG" id="rva:Rvan_2335"/>
<organism evidence="5 6">
    <name type="scientific">Rhodomicrobium vannielii (strain ATCC 17100 / DSM 162 / LMG 4299 / NCIMB 10020 / ATH 3.1.1)</name>
    <dbReference type="NCBI Taxonomy" id="648757"/>
    <lineage>
        <taxon>Bacteria</taxon>
        <taxon>Pseudomonadati</taxon>
        <taxon>Pseudomonadota</taxon>
        <taxon>Alphaproteobacteria</taxon>
        <taxon>Hyphomicrobiales</taxon>
        <taxon>Hyphomicrobiaceae</taxon>
        <taxon>Rhodomicrobium</taxon>
    </lineage>
</organism>
<dbReference type="GO" id="GO:0016788">
    <property type="term" value="F:hydrolase activity, acting on ester bonds"/>
    <property type="evidence" value="ECO:0007669"/>
    <property type="project" value="InterPro"/>
</dbReference>
<dbReference type="NCBIfam" id="TIGR00010">
    <property type="entry name" value="YchF/TatD family DNA exonuclease"/>
    <property type="match status" value="1"/>
</dbReference>
<feature type="binding site" evidence="4">
    <location>
        <position position="129"/>
    </location>
    <ligand>
        <name>a divalent metal cation</name>
        <dbReference type="ChEBI" id="CHEBI:60240"/>
        <label>2</label>
    </ligand>
</feature>
<dbReference type="InterPro" id="IPR015991">
    <property type="entry name" value="TatD/YcfH-like"/>
</dbReference>
<keyword evidence="3 5" id="KW-0378">Hydrolase</keyword>
<dbReference type="AlphaFoldDB" id="E3I3Z6"/>
<protein>
    <submittedName>
        <fullName evidence="5">Hydrolase, TatD family</fullName>
    </submittedName>
</protein>
<dbReference type="InterPro" id="IPR032466">
    <property type="entry name" value="Metal_Hydrolase"/>
</dbReference>
<evidence type="ECO:0000256" key="4">
    <source>
        <dbReference type="PIRSR" id="PIRSR005902-1"/>
    </source>
</evidence>
<keyword evidence="6" id="KW-1185">Reference proteome</keyword>
<dbReference type="GO" id="GO:0004536">
    <property type="term" value="F:DNA nuclease activity"/>
    <property type="evidence" value="ECO:0007669"/>
    <property type="project" value="InterPro"/>
</dbReference>
<feature type="binding site" evidence="4">
    <location>
        <position position="205"/>
    </location>
    <ligand>
        <name>a divalent metal cation</name>
        <dbReference type="ChEBI" id="CHEBI:60240"/>
        <label>1</label>
    </ligand>
</feature>
<dbReference type="EMBL" id="CP002292">
    <property type="protein sequence ID" value="ADP71559.1"/>
    <property type="molecule type" value="Genomic_DNA"/>
</dbReference>
<dbReference type="GO" id="GO:0005829">
    <property type="term" value="C:cytosol"/>
    <property type="evidence" value="ECO:0007669"/>
    <property type="project" value="TreeGrafter"/>
</dbReference>